<sequence length="938" mass="103374">MNKKAIKQAQAALTKVSRQAAVEGIVLLKNDDNALPIMAQETVSLFGRCQIDTYRSGTGSGGAVNVPYAINALQGLQACPHIRLNQSLITTYQDWLTEHPFDDGGGGWATEPWFQQEMPLSEQLVSQAAAESDKAIIFIGRTAGEDKDYADAAGSYRLTVLEMEMLDKVCRHFSCVIIVMNVTNIIDMSWLNTLSDRQSIKAVLYSWAAGMEGGHALADVLSGATSPSGRLTDTIAYRLSDYPTTEHFGHKDFNLYAEDIYLGYRYFETFAPETVQFEFGAGLSYSQFERRLVRWLWDENLSDESSRVNDLPTQIHFDVEVRNVGSKFTSKEVIQLYVEAPQGKLGKPVKVLCGFTKTNAISPNDHEVVRISVPVASLASYDDSGVTGYRNSYVLEAGEYRFYLGGSVRQAEFVDAVLIIENTELIEALSEACAPIRTFERLTPSKRLANGIYLPSYQSVPKRSVDLAQRIQQNLPTDWVITGDRGLTLADVKQDKASLNDFIAQLSPEQLAILVRGEGMCSAKVTPGTAAAFGGVCSSLFDYGIPVVAAADGPSGIRMDSGHQATQVPIGTLLACTWSLDLNQQLYALLGQEMQAYQIDTLLGPGINLHRHPLNGRNFEYFSEDPLLTGLIAAAQTLGLQQAGVSATIKHFAANDQETARVDVDSVMSERALREIHIKPFEIAVKQGGVRSIMTAYNPLNGHWTASNYDLNTTILRGEWGYQGIVMTDWWAKMNHPVEGGLATKNQTAFMLRAQNDLYMVVGNDVAEKNPMQDDTLEALESGYLTLGELQRSAANICRFIIDTPVMSRPLQAYHPIKFFPSYSTLELVNNAAYHIDQPIKLNTQCSTEFIFQVNQPGVYQCIATMVFARNAQAQSSCSVSLNDVFALSLPIHGTNGDTVMIEGLEVQLETGYYQVGINFVKKGAELKTLSFMRKDNV</sequence>
<dbReference type="SMART" id="SM01217">
    <property type="entry name" value="Fn3_like"/>
    <property type="match status" value="1"/>
</dbReference>
<dbReference type="InterPro" id="IPR026891">
    <property type="entry name" value="Fn3-like"/>
</dbReference>
<keyword evidence="3" id="KW-0119">Carbohydrate metabolism</keyword>
<dbReference type="GO" id="GO:0004553">
    <property type="term" value="F:hydrolase activity, hydrolyzing O-glycosyl compounds"/>
    <property type="evidence" value="ECO:0007669"/>
    <property type="project" value="InterPro"/>
</dbReference>
<dbReference type="InterPro" id="IPR050288">
    <property type="entry name" value="Cellulose_deg_GH3"/>
</dbReference>
<dbReference type="InterPro" id="IPR001764">
    <property type="entry name" value="Glyco_hydro_3_N"/>
</dbReference>
<keyword evidence="2 4" id="KW-0378">Hydrolase</keyword>
<gene>
    <name evidence="6" type="ORF">MRM62_07025</name>
</gene>
<dbReference type="PANTHER" id="PTHR42715:SF10">
    <property type="entry name" value="BETA-GLUCOSIDASE"/>
    <property type="match status" value="1"/>
</dbReference>
<feature type="domain" description="Fibronectin type III-like" evidence="5">
    <location>
        <begin position="332"/>
        <end position="408"/>
    </location>
</feature>
<dbReference type="Gene3D" id="3.40.50.1700">
    <property type="entry name" value="Glycoside hydrolase family 3 C-terminal domain"/>
    <property type="match status" value="1"/>
</dbReference>
<evidence type="ECO:0000256" key="4">
    <source>
        <dbReference type="RuleBase" id="RU361161"/>
    </source>
</evidence>
<keyword evidence="4" id="KW-0326">Glycosidase</keyword>
<dbReference type="Pfam" id="PF14310">
    <property type="entry name" value="Fn3-like"/>
    <property type="match status" value="1"/>
</dbReference>
<comment type="similarity">
    <text evidence="1 4">Belongs to the glycosyl hydrolase 3 family.</text>
</comment>
<name>A0AAU6SUC8_UNCXX</name>
<protein>
    <submittedName>
        <fullName evidence="6">Glycoside hydrolase family 3 C-terminal domain-containing protein</fullName>
    </submittedName>
</protein>
<proteinExistence type="inferred from homology"/>
<accession>A0AAU6SUC8</accession>
<dbReference type="InterPro" id="IPR017853">
    <property type="entry name" value="GH"/>
</dbReference>
<dbReference type="SUPFAM" id="SSF51445">
    <property type="entry name" value="(Trans)glycosidases"/>
    <property type="match status" value="1"/>
</dbReference>
<evidence type="ECO:0000256" key="1">
    <source>
        <dbReference type="ARBA" id="ARBA00005336"/>
    </source>
</evidence>
<dbReference type="EMBL" id="CP095340">
    <property type="protein sequence ID" value="XAG23584.1"/>
    <property type="molecule type" value="Genomic_DNA"/>
</dbReference>
<evidence type="ECO:0000313" key="6">
    <source>
        <dbReference type="EMBL" id="XAG23584.1"/>
    </source>
</evidence>
<dbReference type="PRINTS" id="PR00133">
    <property type="entry name" value="GLHYDRLASE3"/>
</dbReference>
<dbReference type="InterPro" id="IPR036962">
    <property type="entry name" value="Glyco_hydro_3_N_sf"/>
</dbReference>
<dbReference type="Pfam" id="PF00933">
    <property type="entry name" value="Glyco_hydro_3"/>
    <property type="match status" value="1"/>
</dbReference>
<evidence type="ECO:0000256" key="2">
    <source>
        <dbReference type="ARBA" id="ARBA00022801"/>
    </source>
</evidence>
<dbReference type="SUPFAM" id="SSF52279">
    <property type="entry name" value="Beta-D-glucan exohydrolase, C-terminal domain"/>
    <property type="match status" value="1"/>
</dbReference>
<dbReference type="Pfam" id="PF01915">
    <property type="entry name" value="Glyco_hydro_3_C"/>
    <property type="match status" value="1"/>
</dbReference>
<reference evidence="6" key="1">
    <citation type="submission" date="2022-03" db="EMBL/GenBank/DDBJ databases">
        <title>Sea Food Isolates.</title>
        <authorList>
            <person name="Li c."/>
        </authorList>
    </citation>
    <scope>NUCLEOTIDE SEQUENCE</scope>
    <source>
        <strain evidence="6">19CA03SA04</strain>
    </source>
</reference>
<dbReference type="AlphaFoldDB" id="A0AAU6SUC8"/>
<dbReference type="GO" id="GO:0005975">
    <property type="term" value="P:carbohydrate metabolic process"/>
    <property type="evidence" value="ECO:0007669"/>
    <property type="project" value="InterPro"/>
</dbReference>
<evidence type="ECO:0000259" key="5">
    <source>
        <dbReference type="SMART" id="SM01217"/>
    </source>
</evidence>
<organism evidence="6">
    <name type="scientific">bacterium 19CA03SA04</name>
    <dbReference type="NCBI Taxonomy" id="2920698"/>
    <lineage>
        <taxon>Bacteria</taxon>
    </lineage>
</organism>
<dbReference type="InterPro" id="IPR013783">
    <property type="entry name" value="Ig-like_fold"/>
</dbReference>
<dbReference type="PANTHER" id="PTHR42715">
    <property type="entry name" value="BETA-GLUCOSIDASE"/>
    <property type="match status" value="1"/>
</dbReference>
<dbReference type="Gene3D" id="2.60.40.10">
    <property type="entry name" value="Immunoglobulins"/>
    <property type="match status" value="1"/>
</dbReference>
<dbReference type="InterPro" id="IPR002772">
    <property type="entry name" value="Glyco_hydro_3_C"/>
</dbReference>
<evidence type="ECO:0000256" key="3">
    <source>
        <dbReference type="ARBA" id="ARBA00023277"/>
    </source>
</evidence>
<dbReference type="PROSITE" id="PS00775">
    <property type="entry name" value="GLYCOSYL_HYDROL_F3"/>
    <property type="match status" value="1"/>
</dbReference>
<dbReference type="InterPro" id="IPR019800">
    <property type="entry name" value="Glyco_hydro_3_AS"/>
</dbReference>
<dbReference type="Gene3D" id="3.20.20.300">
    <property type="entry name" value="Glycoside hydrolase, family 3, N-terminal domain"/>
    <property type="match status" value="1"/>
</dbReference>
<dbReference type="InterPro" id="IPR036881">
    <property type="entry name" value="Glyco_hydro_3_C_sf"/>
</dbReference>